<reference evidence="4 5" key="1">
    <citation type="submission" date="2023-11" db="EMBL/GenBank/DDBJ databases">
        <title>Gilvimarinus fulvus sp. nov., isolated from the surface of Kelp.</title>
        <authorList>
            <person name="Sun Y.Y."/>
            <person name="Gong Y."/>
            <person name="Du Z.J."/>
        </authorList>
    </citation>
    <scope>NUCLEOTIDE SEQUENCE [LARGE SCALE GENOMIC DNA]</scope>
    <source>
        <strain evidence="4 5">SDUM040013</strain>
    </source>
</reference>
<dbReference type="Proteomes" id="UP001273505">
    <property type="component" value="Unassembled WGS sequence"/>
</dbReference>
<evidence type="ECO:0000259" key="3">
    <source>
        <dbReference type="SMART" id="SM00849"/>
    </source>
</evidence>
<dbReference type="InterPro" id="IPR001279">
    <property type="entry name" value="Metallo-B-lactamas"/>
</dbReference>
<comment type="similarity">
    <text evidence="1">Belongs to the metallo-beta-lactamase superfamily. Class-B beta-lactamase family.</text>
</comment>
<keyword evidence="5" id="KW-1185">Reference proteome</keyword>
<sequence>MKRLMLVLVVGLLASSVQAQDSVEFEAKQVAKGLTMLSGVGGFSGGNILISTGADGTIMIDDSMPPLAEKLQAKIKEVAGGDVDYLINTHLHGDHTGNNATFAATGTHIIGHKNVRERMSADSKLSADSLPVITFSDEMSFYLNAQPARIMHVAKAHTDGDSVIYFTEANVIHTGDTLFNGMFPFVDLDNGGSVQGYLDAQQKIIDLADQDTVIVPGHGPLGKVEDVTAARDMLAESRRRIADLIKQGKTIEDIVAMNPLADYHEQWNWGFITTEKMTRTLFRDLQKYGEDPHSSHHHSH</sequence>
<dbReference type="InterPro" id="IPR036866">
    <property type="entry name" value="RibonucZ/Hydroxyglut_hydro"/>
</dbReference>
<dbReference type="PANTHER" id="PTHR42951:SF4">
    <property type="entry name" value="ACYL-COENZYME A THIOESTERASE MBLAC2"/>
    <property type="match status" value="1"/>
</dbReference>
<dbReference type="PANTHER" id="PTHR42951">
    <property type="entry name" value="METALLO-BETA-LACTAMASE DOMAIN-CONTAINING"/>
    <property type="match status" value="1"/>
</dbReference>
<protein>
    <submittedName>
        <fullName evidence="4">MBL fold metallo-hydrolase</fullName>
    </submittedName>
</protein>
<gene>
    <name evidence="4" type="ORF">SCD92_01400</name>
</gene>
<accession>A0ABU4RSX7</accession>
<dbReference type="SUPFAM" id="SSF56281">
    <property type="entry name" value="Metallo-hydrolase/oxidoreductase"/>
    <property type="match status" value="1"/>
</dbReference>
<dbReference type="SMART" id="SM00849">
    <property type="entry name" value="Lactamase_B"/>
    <property type="match status" value="1"/>
</dbReference>
<dbReference type="CDD" id="cd16282">
    <property type="entry name" value="metallo-hydrolase-like_MBL-fold"/>
    <property type="match status" value="1"/>
</dbReference>
<comment type="caution">
    <text evidence="4">The sequence shown here is derived from an EMBL/GenBank/DDBJ whole genome shotgun (WGS) entry which is preliminary data.</text>
</comment>
<evidence type="ECO:0000256" key="2">
    <source>
        <dbReference type="SAM" id="SignalP"/>
    </source>
</evidence>
<evidence type="ECO:0000313" key="5">
    <source>
        <dbReference type="Proteomes" id="UP001273505"/>
    </source>
</evidence>
<feature type="chain" id="PRO_5046236502" evidence="2">
    <location>
        <begin position="20"/>
        <end position="300"/>
    </location>
</feature>
<name>A0ABU4RSX7_9GAMM</name>
<dbReference type="Gene3D" id="3.60.15.10">
    <property type="entry name" value="Ribonuclease Z/Hydroxyacylglutathione hydrolase-like"/>
    <property type="match status" value="1"/>
</dbReference>
<dbReference type="RefSeq" id="WP_302723296.1">
    <property type="nucleotide sequence ID" value="NZ_JAULRU010000583.1"/>
</dbReference>
<proteinExistence type="inferred from homology"/>
<feature type="domain" description="Metallo-beta-lactamase" evidence="3">
    <location>
        <begin position="45"/>
        <end position="218"/>
    </location>
</feature>
<organism evidence="4 5">
    <name type="scientific">Gilvimarinus gilvus</name>
    <dbReference type="NCBI Taxonomy" id="3058038"/>
    <lineage>
        <taxon>Bacteria</taxon>
        <taxon>Pseudomonadati</taxon>
        <taxon>Pseudomonadota</taxon>
        <taxon>Gammaproteobacteria</taxon>
        <taxon>Cellvibrionales</taxon>
        <taxon>Cellvibrionaceae</taxon>
        <taxon>Gilvimarinus</taxon>
    </lineage>
</organism>
<dbReference type="InterPro" id="IPR050855">
    <property type="entry name" value="NDM-1-like"/>
</dbReference>
<feature type="signal peptide" evidence="2">
    <location>
        <begin position="1"/>
        <end position="19"/>
    </location>
</feature>
<evidence type="ECO:0000313" key="4">
    <source>
        <dbReference type="EMBL" id="MDX6847994.1"/>
    </source>
</evidence>
<evidence type="ECO:0000256" key="1">
    <source>
        <dbReference type="ARBA" id="ARBA00005250"/>
    </source>
</evidence>
<keyword evidence="2" id="KW-0732">Signal</keyword>
<dbReference type="EMBL" id="JAXAFO010000002">
    <property type="protein sequence ID" value="MDX6847994.1"/>
    <property type="molecule type" value="Genomic_DNA"/>
</dbReference>
<dbReference type="Pfam" id="PF00753">
    <property type="entry name" value="Lactamase_B"/>
    <property type="match status" value="1"/>
</dbReference>